<dbReference type="EMBL" id="JAZDQQ010000004">
    <property type="protein sequence ID" value="MEE1879891.1"/>
    <property type="molecule type" value="Genomic_DNA"/>
</dbReference>
<dbReference type="PANTHER" id="PTHR21708:SF26">
    <property type="entry name" value="2-DEHYDROPANTOATE 2-REDUCTASE"/>
    <property type="match status" value="1"/>
</dbReference>
<dbReference type="SUPFAM" id="SSF48179">
    <property type="entry name" value="6-phosphogluconate dehydrogenase C-terminal domain-like"/>
    <property type="match status" value="1"/>
</dbReference>
<dbReference type="SUPFAM" id="SSF51735">
    <property type="entry name" value="NAD(P)-binding Rossmann-fold domains"/>
    <property type="match status" value="1"/>
</dbReference>
<reference evidence="15" key="2">
    <citation type="submission" date="2021-08" db="EMBL/GenBank/DDBJ databases">
        <authorList>
            <person name="Yaryura P.M."/>
            <person name="Bianco M.I."/>
            <person name="Morais C."/>
            <person name="Setubal J.C."/>
        </authorList>
    </citation>
    <scope>NUCLEOTIDE SEQUENCE</scope>
    <source>
        <strain evidence="15">AP1</strain>
    </source>
</reference>
<keyword evidence="7 10" id="KW-0560">Oxidoreductase</keyword>
<evidence type="ECO:0000259" key="12">
    <source>
        <dbReference type="Pfam" id="PF08546"/>
    </source>
</evidence>
<evidence type="ECO:0000256" key="3">
    <source>
        <dbReference type="ARBA" id="ARBA00013014"/>
    </source>
</evidence>
<keyword evidence="17" id="KW-1185">Reference proteome</keyword>
<dbReference type="Proteomes" id="UP001209279">
    <property type="component" value="Chromosome"/>
</dbReference>
<dbReference type="AlphaFoldDB" id="A0A1H9KPZ4"/>
<dbReference type="GO" id="GO:0008677">
    <property type="term" value="F:2-dehydropantoate 2-reductase activity"/>
    <property type="evidence" value="ECO:0007669"/>
    <property type="project" value="UniProtKB-EC"/>
</dbReference>
<dbReference type="Gene3D" id="3.40.50.720">
    <property type="entry name" value="NAD(P)-binding Rossmann-like Domain"/>
    <property type="match status" value="1"/>
</dbReference>
<name>A0A1H9KPZ4_9PSED</name>
<evidence type="ECO:0000256" key="1">
    <source>
        <dbReference type="ARBA" id="ARBA00004994"/>
    </source>
</evidence>
<comment type="function">
    <text evidence="10">Catalyzes the NADPH-dependent reduction of ketopantoate into pantoic acid.</text>
</comment>
<organism evidence="14 16">
    <name type="scientific">Pseudomonas soli</name>
    <dbReference type="NCBI Taxonomy" id="1306993"/>
    <lineage>
        <taxon>Bacteria</taxon>
        <taxon>Pseudomonadati</taxon>
        <taxon>Pseudomonadota</taxon>
        <taxon>Gammaproteobacteria</taxon>
        <taxon>Pseudomonadales</taxon>
        <taxon>Pseudomonadaceae</taxon>
        <taxon>Pseudomonas</taxon>
    </lineage>
</organism>
<dbReference type="InterPro" id="IPR008927">
    <property type="entry name" value="6-PGluconate_DH-like_C_sf"/>
</dbReference>
<dbReference type="Pfam" id="PF02558">
    <property type="entry name" value="ApbA"/>
    <property type="match status" value="1"/>
</dbReference>
<evidence type="ECO:0000313" key="14">
    <source>
        <dbReference type="EMBL" id="SER01182.1"/>
    </source>
</evidence>
<sequence>MASLDPQVGNPRIGIIGSGAIGGFYGVMLARAGFDVHFLLRSEYQVVREQGLQLDSAVHGQVRMSVQAYASAADMPPCDWLLVGAKATSNAELAPLIVQAAAPQARVVLLQNGLGVEEQLRPALRPDMHLLGGLCFICVNRERPGVIRHQSLGAVNLGYHSGPAPDDAAVVVEEGAALFRAAGIDSQAMADLDQARWQKLVWNVPYNGLSVLLQASTTPLMSDADSRALIQALMAEVVAGAKACGRELPAGYAEHLFRVTEKMPDYWPSMYHDHALQRPLELQAIYAEPLARARAAGCELPRMQALYQALMFIDRRNRSA</sequence>
<dbReference type="GeneID" id="93678703"/>
<dbReference type="Proteomes" id="UP001329505">
    <property type="component" value="Unassembled WGS sequence"/>
</dbReference>
<dbReference type="EMBL" id="CP083803">
    <property type="protein sequence ID" value="UXZ43084.1"/>
    <property type="molecule type" value="Genomic_DNA"/>
</dbReference>
<reference evidence="14 16" key="1">
    <citation type="submission" date="2016-10" db="EMBL/GenBank/DDBJ databases">
        <authorList>
            <person name="de Groot N.N."/>
        </authorList>
    </citation>
    <scope>NUCLEOTIDE SEQUENCE [LARGE SCALE GENOMIC DNA]</scope>
    <source>
        <strain evidence="14 16">LMG 27941</strain>
    </source>
</reference>
<dbReference type="EMBL" id="FOEQ01000005">
    <property type="protein sequence ID" value="SER01182.1"/>
    <property type="molecule type" value="Genomic_DNA"/>
</dbReference>
<dbReference type="RefSeq" id="WP_094011292.1">
    <property type="nucleotide sequence ID" value="NZ_CATKPM010000016.1"/>
</dbReference>
<dbReference type="InterPro" id="IPR051402">
    <property type="entry name" value="KPR-Related"/>
</dbReference>
<evidence type="ECO:0000256" key="9">
    <source>
        <dbReference type="ARBA" id="ARBA00048793"/>
    </source>
</evidence>
<dbReference type="InterPro" id="IPR013332">
    <property type="entry name" value="KPR_N"/>
</dbReference>
<evidence type="ECO:0000256" key="5">
    <source>
        <dbReference type="ARBA" id="ARBA00022655"/>
    </source>
</evidence>
<reference evidence="13 17" key="3">
    <citation type="submission" date="2024-01" db="EMBL/GenBank/DDBJ databases">
        <title>Unpublished Manusciprt.</title>
        <authorList>
            <person name="Duman M."/>
            <person name="Valdes E.G."/>
            <person name="Ajmi N."/>
            <person name="Altun S."/>
            <person name="Saticioglu I.B."/>
        </authorList>
    </citation>
    <scope>NUCLEOTIDE SEQUENCE [LARGE SCALE GENOMIC DNA]</scope>
    <source>
        <strain evidence="13 17">139P</strain>
    </source>
</reference>
<feature type="domain" description="Ketopantoate reductase C-terminal" evidence="12">
    <location>
        <begin position="191"/>
        <end position="311"/>
    </location>
</feature>
<gene>
    <name evidence="15" type="ORF">K7K07_13450</name>
    <name evidence="14" type="ORF">SAMN05216230_10564</name>
    <name evidence="13" type="ORF">V0R55_06930</name>
</gene>
<protein>
    <recommendedName>
        <fullName evidence="4 10">2-dehydropantoate 2-reductase</fullName>
        <ecNumber evidence="3 10">1.1.1.169</ecNumber>
    </recommendedName>
    <alternativeName>
        <fullName evidence="8 10">Ketopantoate reductase</fullName>
    </alternativeName>
</protein>
<feature type="domain" description="Ketopantoate reductase N-terminal" evidence="11">
    <location>
        <begin position="13"/>
        <end position="161"/>
    </location>
</feature>
<dbReference type="FunFam" id="1.10.1040.10:FF:000017">
    <property type="entry name" value="2-dehydropantoate 2-reductase"/>
    <property type="match status" value="1"/>
</dbReference>
<dbReference type="EC" id="1.1.1.169" evidence="3 10"/>
<evidence type="ECO:0000313" key="15">
    <source>
        <dbReference type="EMBL" id="UXZ43084.1"/>
    </source>
</evidence>
<dbReference type="InterPro" id="IPR013752">
    <property type="entry name" value="KPA_reductase"/>
</dbReference>
<evidence type="ECO:0000313" key="13">
    <source>
        <dbReference type="EMBL" id="MEE1879891.1"/>
    </source>
</evidence>
<dbReference type="PANTHER" id="PTHR21708">
    <property type="entry name" value="PROBABLE 2-DEHYDROPANTOATE 2-REDUCTASE"/>
    <property type="match status" value="1"/>
</dbReference>
<dbReference type="Pfam" id="PF08546">
    <property type="entry name" value="ApbA_C"/>
    <property type="match status" value="1"/>
</dbReference>
<evidence type="ECO:0000256" key="7">
    <source>
        <dbReference type="ARBA" id="ARBA00023002"/>
    </source>
</evidence>
<evidence type="ECO:0000256" key="2">
    <source>
        <dbReference type="ARBA" id="ARBA00007870"/>
    </source>
</evidence>
<comment type="similarity">
    <text evidence="2 10">Belongs to the ketopantoate reductase family.</text>
</comment>
<evidence type="ECO:0000256" key="10">
    <source>
        <dbReference type="RuleBase" id="RU362068"/>
    </source>
</evidence>
<dbReference type="NCBIfam" id="NF004887">
    <property type="entry name" value="PRK06249.1"/>
    <property type="match status" value="1"/>
</dbReference>
<dbReference type="GO" id="GO:0015940">
    <property type="term" value="P:pantothenate biosynthetic process"/>
    <property type="evidence" value="ECO:0007669"/>
    <property type="project" value="UniProtKB-UniPathway"/>
</dbReference>
<comment type="catalytic activity">
    <reaction evidence="9 10">
        <text>(R)-pantoate + NADP(+) = 2-dehydropantoate + NADPH + H(+)</text>
        <dbReference type="Rhea" id="RHEA:16233"/>
        <dbReference type="ChEBI" id="CHEBI:11561"/>
        <dbReference type="ChEBI" id="CHEBI:15378"/>
        <dbReference type="ChEBI" id="CHEBI:15980"/>
        <dbReference type="ChEBI" id="CHEBI:57783"/>
        <dbReference type="ChEBI" id="CHEBI:58349"/>
        <dbReference type="EC" id="1.1.1.169"/>
    </reaction>
</comment>
<keyword evidence="6 10" id="KW-0521">NADP</keyword>
<accession>A0A1H9KPZ4</accession>
<proteinExistence type="inferred from homology"/>
<evidence type="ECO:0000256" key="4">
    <source>
        <dbReference type="ARBA" id="ARBA00019465"/>
    </source>
</evidence>
<evidence type="ECO:0000259" key="11">
    <source>
        <dbReference type="Pfam" id="PF02558"/>
    </source>
</evidence>
<evidence type="ECO:0000256" key="8">
    <source>
        <dbReference type="ARBA" id="ARBA00032024"/>
    </source>
</evidence>
<dbReference type="InterPro" id="IPR013328">
    <property type="entry name" value="6PGD_dom2"/>
</dbReference>
<dbReference type="Proteomes" id="UP000199221">
    <property type="component" value="Unassembled WGS sequence"/>
</dbReference>
<comment type="pathway">
    <text evidence="1 10">Cofactor biosynthesis; (R)-pantothenate biosynthesis; (R)-pantoate from 3-methyl-2-oxobutanoate: step 2/2.</text>
</comment>
<evidence type="ECO:0000256" key="6">
    <source>
        <dbReference type="ARBA" id="ARBA00022857"/>
    </source>
</evidence>
<dbReference type="UniPathway" id="UPA00028">
    <property type="reaction ID" value="UER00004"/>
</dbReference>
<dbReference type="InterPro" id="IPR003710">
    <property type="entry name" value="ApbA"/>
</dbReference>
<keyword evidence="5 10" id="KW-0566">Pantothenate biosynthesis</keyword>
<evidence type="ECO:0000313" key="16">
    <source>
        <dbReference type="Proteomes" id="UP000199221"/>
    </source>
</evidence>
<dbReference type="Gene3D" id="1.10.1040.10">
    <property type="entry name" value="N-(1-d-carboxylethyl)-l-norvaline Dehydrogenase, domain 2"/>
    <property type="match status" value="1"/>
</dbReference>
<dbReference type="GO" id="GO:0005737">
    <property type="term" value="C:cytoplasm"/>
    <property type="evidence" value="ECO:0007669"/>
    <property type="project" value="TreeGrafter"/>
</dbReference>
<dbReference type="NCBIfam" id="TIGR00745">
    <property type="entry name" value="apbA_panE"/>
    <property type="match status" value="1"/>
</dbReference>
<dbReference type="InterPro" id="IPR036291">
    <property type="entry name" value="NAD(P)-bd_dom_sf"/>
</dbReference>
<evidence type="ECO:0000313" key="17">
    <source>
        <dbReference type="Proteomes" id="UP001329505"/>
    </source>
</evidence>